<evidence type="ECO:0000313" key="2">
    <source>
        <dbReference type="Proteomes" id="UP000724584"/>
    </source>
</evidence>
<keyword evidence="1" id="KW-0255">Endonuclease</keyword>
<name>A0ACB7PGT8_9PEZI</name>
<comment type="caution">
    <text evidence="1">The sequence shown here is derived from an EMBL/GenBank/DDBJ whole genome shotgun (WGS) entry which is preliminary data.</text>
</comment>
<keyword evidence="2" id="KW-1185">Reference proteome</keyword>
<sequence length="336" mass="37158">MARRQPSWKRGELAPQEYHTFRDGFWHPVQPPEPAVPGGPTTTPRSFQFAVLSWNIDFMRPEDDARMASALKHLHGLVAAKPNPPSVVMLNEMTRSDLTLIKDAAWVREGYNITDINADHWESTTYGTCMLLPHTLPLTSLTRLHYTNTAMQRDALFADVALPRGRTLRLCTTHLESLRVAPPRRPAQLAAAAAHLRKADVGVLGGDLNAIEEFDRGLYKECGLRDAYLEGGGGEGEEGGMTWGYQSGEERRAQFGLGRLDKILFCGGALKLLAFERFGRDVVVEEEGPASRLVHGDLEKAWVTDHLGVRAEFQVEVPEEPKGGAAEVQDGETPNL</sequence>
<protein>
    <submittedName>
        <fullName evidence="1">Endonuclease/exonuclease/phosphatase</fullName>
    </submittedName>
</protein>
<gene>
    <name evidence="1" type="ORF">F5144DRAFT_590153</name>
</gene>
<reference evidence="1 2" key="1">
    <citation type="journal article" date="2021" name="Nat. Commun.">
        <title>Genetic determinants of endophytism in the Arabidopsis root mycobiome.</title>
        <authorList>
            <person name="Mesny F."/>
            <person name="Miyauchi S."/>
            <person name="Thiergart T."/>
            <person name="Pickel B."/>
            <person name="Atanasova L."/>
            <person name="Karlsson M."/>
            <person name="Huettel B."/>
            <person name="Barry K.W."/>
            <person name="Haridas S."/>
            <person name="Chen C."/>
            <person name="Bauer D."/>
            <person name="Andreopoulos W."/>
            <person name="Pangilinan J."/>
            <person name="LaButti K."/>
            <person name="Riley R."/>
            <person name="Lipzen A."/>
            <person name="Clum A."/>
            <person name="Drula E."/>
            <person name="Henrissat B."/>
            <person name="Kohler A."/>
            <person name="Grigoriev I.V."/>
            <person name="Martin F.M."/>
            <person name="Hacquard S."/>
        </authorList>
    </citation>
    <scope>NUCLEOTIDE SEQUENCE [LARGE SCALE GENOMIC DNA]</scope>
    <source>
        <strain evidence="1 2">MPI-SDFR-AT-0079</strain>
    </source>
</reference>
<accession>A0ACB7PGT8</accession>
<keyword evidence="1" id="KW-0540">Nuclease</keyword>
<dbReference type="EMBL" id="JAGIZQ010000002">
    <property type="protein sequence ID" value="KAH6640735.1"/>
    <property type="molecule type" value="Genomic_DNA"/>
</dbReference>
<keyword evidence="1" id="KW-0378">Hydrolase</keyword>
<organism evidence="1 2">
    <name type="scientific">Chaetomium tenue</name>
    <dbReference type="NCBI Taxonomy" id="1854479"/>
    <lineage>
        <taxon>Eukaryota</taxon>
        <taxon>Fungi</taxon>
        <taxon>Dikarya</taxon>
        <taxon>Ascomycota</taxon>
        <taxon>Pezizomycotina</taxon>
        <taxon>Sordariomycetes</taxon>
        <taxon>Sordariomycetidae</taxon>
        <taxon>Sordariales</taxon>
        <taxon>Chaetomiaceae</taxon>
        <taxon>Chaetomium</taxon>
    </lineage>
</organism>
<proteinExistence type="predicted"/>
<dbReference type="Proteomes" id="UP000724584">
    <property type="component" value="Unassembled WGS sequence"/>
</dbReference>
<evidence type="ECO:0000313" key="1">
    <source>
        <dbReference type="EMBL" id="KAH6640735.1"/>
    </source>
</evidence>